<dbReference type="KEGG" id="csb:CLSA_c44600"/>
<dbReference type="AlphaFoldDB" id="U5MXZ3"/>
<dbReference type="KEGG" id="csb:CLSA_c44610"/>
<reference evidence="3 4" key="1">
    <citation type="journal article" date="2013" name="Genome Announc.">
        <title>Complete Genome Sequence of the Solvent Producer Clostridium saccharobutylicum NCP262 (DSM 13864).</title>
        <authorList>
            <person name="Poehlein A."/>
            <person name="Hartwich K."/>
            <person name="Krabben P."/>
            <person name="Ehrenreich A."/>
            <person name="Liebl W."/>
            <person name="Durre P."/>
            <person name="Gottschalk G."/>
            <person name="Daniel R."/>
        </authorList>
    </citation>
    <scope>NUCLEOTIDE SEQUENCE [LARGE SCALE GENOMIC DNA]</scope>
    <source>
        <strain evidence="3">DSM 13864</strain>
    </source>
</reference>
<dbReference type="HOGENOM" id="CLU_186595_0_0_9"/>
<evidence type="ECO:0000313" key="4">
    <source>
        <dbReference type="Proteomes" id="UP000017118"/>
    </source>
</evidence>
<proteinExistence type="predicted"/>
<organism evidence="3 4">
    <name type="scientific">Clostridium saccharobutylicum DSM 13864</name>
    <dbReference type="NCBI Taxonomy" id="1345695"/>
    <lineage>
        <taxon>Bacteria</taxon>
        <taxon>Bacillati</taxon>
        <taxon>Bacillota</taxon>
        <taxon>Clostridia</taxon>
        <taxon>Eubacteriales</taxon>
        <taxon>Clostridiaceae</taxon>
        <taxon>Clostridium</taxon>
    </lineage>
</organism>
<name>U5MXZ3_CLOSA</name>
<evidence type="ECO:0000313" key="3">
    <source>
        <dbReference type="EMBL" id="AGX45398.1"/>
    </source>
</evidence>
<dbReference type="RefSeq" id="WP_022750734.1">
    <property type="nucleotide sequence ID" value="NC_022571.1"/>
</dbReference>
<accession>U5MXZ3</accession>
<dbReference type="PATRIC" id="fig|1345695.10.peg.4129"/>
<dbReference type="OrthoDB" id="4248078at2"/>
<dbReference type="EMBL" id="CP006721">
    <property type="protein sequence ID" value="AGX45397.1"/>
    <property type="molecule type" value="Genomic_DNA"/>
</dbReference>
<dbReference type="eggNOG" id="ENOG502ZT05">
    <property type="taxonomic scope" value="Bacteria"/>
</dbReference>
<dbReference type="KEGG" id="csb:CLSA_c44590"/>
<dbReference type="Proteomes" id="UP000017118">
    <property type="component" value="Chromosome"/>
</dbReference>
<dbReference type="EMBL" id="CP006721">
    <property type="protein sequence ID" value="AGX45396.1"/>
    <property type="molecule type" value="Genomic_DNA"/>
</dbReference>
<gene>
    <name evidence="1" type="ORF">CLSA_c44590</name>
    <name evidence="2" type="ORF">CLSA_c44600</name>
    <name evidence="3" type="ORF">CLSA_c44610</name>
</gene>
<dbReference type="NCBIfam" id="NF000539">
    <property type="entry name" value="plantaricin"/>
    <property type="match status" value="1"/>
</dbReference>
<keyword evidence="4" id="KW-1185">Reference proteome</keyword>
<evidence type="ECO:0000313" key="2">
    <source>
        <dbReference type="EMBL" id="AGX45397.1"/>
    </source>
</evidence>
<evidence type="ECO:0000313" key="1">
    <source>
        <dbReference type="EMBL" id="AGX45396.1"/>
    </source>
</evidence>
<dbReference type="EMBL" id="CP006721">
    <property type="protein sequence ID" value="AGX45398.1"/>
    <property type="molecule type" value="Genomic_DNA"/>
</dbReference>
<dbReference type="GeneID" id="55476722"/>
<protein>
    <submittedName>
        <fullName evidence="3">Uncharacterized protein</fullName>
    </submittedName>
</protein>
<sequence>MTKSNLLKDPVLKNKINSKVNNPAGDISNEIKEQDLNGQAGGSTPACVSAATAVTALSAWANDKITQKYHCGSLATVSAECRSSHKAC</sequence>